<reference evidence="2" key="1">
    <citation type="submission" date="2023-10" db="EMBL/GenBank/DDBJ databases">
        <authorList>
            <person name="Hackl T."/>
        </authorList>
    </citation>
    <scope>NUCLEOTIDE SEQUENCE</scope>
</reference>
<feature type="region of interest" description="Disordered" evidence="1">
    <location>
        <begin position="50"/>
        <end position="76"/>
    </location>
</feature>
<accession>A0AAI8VQI3</accession>
<organism evidence="2 3">
    <name type="scientific">Anthostomella pinea</name>
    <dbReference type="NCBI Taxonomy" id="933095"/>
    <lineage>
        <taxon>Eukaryota</taxon>
        <taxon>Fungi</taxon>
        <taxon>Dikarya</taxon>
        <taxon>Ascomycota</taxon>
        <taxon>Pezizomycotina</taxon>
        <taxon>Sordariomycetes</taxon>
        <taxon>Xylariomycetidae</taxon>
        <taxon>Xylariales</taxon>
        <taxon>Xylariaceae</taxon>
        <taxon>Anthostomella</taxon>
    </lineage>
</organism>
<evidence type="ECO:0000313" key="2">
    <source>
        <dbReference type="EMBL" id="CAJ2512206.1"/>
    </source>
</evidence>
<gene>
    <name evidence="2" type="ORF">KHLLAP_LOCUS12674</name>
</gene>
<dbReference type="EMBL" id="CAUWAG010000019">
    <property type="protein sequence ID" value="CAJ2512206.1"/>
    <property type="molecule type" value="Genomic_DNA"/>
</dbReference>
<comment type="caution">
    <text evidence="2">The sequence shown here is derived from an EMBL/GenBank/DDBJ whole genome shotgun (WGS) entry which is preliminary data.</text>
</comment>
<dbReference type="Proteomes" id="UP001295740">
    <property type="component" value="Unassembled WGS sequence"/>
</dbReference>
<proteinExistence type="predicted"/>
<name>A0AAI8VQI3_9PEZI</name>
<evidence type="ECO:0000313" key="3">
    <source>
        <dbReference type="Proteomes" id="UP001295740"/>
    </source>
</evidence>
<keyword evidence="3" id="KW-1185">Reference proteome</keyword>
<dbReference type="AlphaFoldDB" id="A0AAI8VQI3"/>
<sequence>MSTPLFLSPALPSELLTYILKYHTHPTTLVICASRADFLSSVAKDIRQQEKATTPTLEDEQQPPSTAHRDHHEGEEPVLQLKHHALLSSPLHQVATARHIRIVYVPTVTHLQAYLSVFTPDDSKVPAPPSHHRQTPSTSRNPHIILYGFLDLHRATSEWSAQGLGSSAAAVVDLAHRLAWQALVVEPRTGGGVGAANVQPRLEDVLRETVPMLGGGARRAALDADGGGAWTGRTVEVGRILRRWFRLQRGVWDGDGDPEEAGGVGKV</sequence>
<protein>
    <submittedName>
        <fullName evidence="2">Uu.00g052210.m01.CDS01</fullName>
    </submittedName>
</protein>
<evidence type="ECO:0000256" key="1">
    <source>
        <dbReference type="SAM" id="MobiDB-lite"/>
    </source>
</evidence>